<dbReference type="AlphaFoldDB" id="A0A7S0DZC0"/>
<protein>
    <recommendedName>
        <fullName evidence="4">ZU5 domain-containing protein</fullName>
    </recommendedName>
</protein>
<proteinExistence type="predicted"/>
<keyword evidence="2" id="KW-0472">Membrane</keyword>
<evidence type="ECO:0000256" key="2">
    <source>
        <dbReference type="SAM" id="Phobius"/>
    </source>
</evidence>
<accession>A0A7S0DZC0</accession>
<sequence length="376" mass="40213">MAAPAGKLEHPQTFPRTMRHLLDDNNSSNVGNQTLSETTSTVTLATMIDGYMTSNASVMNNSVFIDTSAPFSPETTAAPTTTTTTTTPTASSNTAQLPVGAVVIASETLTLPAEAVLQSQGFTMQFKSSSFANVGANIPAGAWPKDDRRVPTLQVVSLNLTAANISLPAQSRVGGPVIEYGPSGIKFLLPVRLALPISNTTVLGSSEELVVHVYNQSTFMWERRTVLSKNVPTPPAGIVYGETLSFSMYAALVVPKEKSSRKCGGGCIAGAVIGSIVGFGALVGGAWYFRQYQNKSSDGGVEERDSSGRGRTPARSQPEETRPAQQDRSEENTPRELHERTEEDEVEEARGAKKSAKKGSQEKEDSDEDDSHYYDV</sequence>
<dbReference type="EMBL" id="HBEO01003741">
    <property type="protein sequence ID" value="CAD8469834.1"/>
    <property type="molecule type" value="Transcribed_RNA"/>
</dbReference>
<organism evidence="3">
    <name type="scientific">Hanusia phi</name>
    <dbReference type="NCBI Taxonomy" id="3032"/>
    <lineage>
        <taxon>Eukaryota</taxon>
        <taxon>Cryptophyceae</taxon>
        <taxon>Pyrenomonadales</taxon>
        <taxon>Geminigeraceae</taxon>
        <taxon>Hanusia</taxon>
    </lineage>
</organism>
<name>A0A7S0DZC0_9CRYP</name>
<gene>
    <name evidence="3" type="ORF">HPHI1048_LOCUS2670</name>
</gene>
<feature type="compositionally biased region" description="Basic and acidic residues" evidence="1">
    <location>
        <begin position="317"/>
        <end position="341"/>
    </location>
</feature>
<evidence type="ECO:0008006" key="4">
    <source>
        <dbReference type="Google" id="ProtNLM"/>
    </source>
</evidence>
<feature type="transmembrane region" description="Helical" evidence="2">
    <location>
        <begin position="268"/>
        <end position="289"/>
    </location>
</feature>
<evidence type="ECO:0000256" key="1">
    <source>
        <dbReference type="SAM" id="MobiDB-lite"/>
    </source>
</evidence>
<evidence type="ECO:0000313" key="3">
    <source>
        <dbReference type="EMBL" id="CAD8469834.1"/>
    </source>
</evidence>
<feature type="region of interest" description="Disordered" evidence="1">
    <location>
        <begin position="294"/>
        <end position="376"/>
    </location>
</feature>
<keyword evidence="2" id="KW-1133">Transmembrane helix</keyword>
<dbReference type="Gene3D" id="2.60.220.30">
    <property type="match status" value="1"/>
</dbReference>
<keyword evidence="2" id="KW-0812">Transmembrane</keyword>
<feature type="region of interest" description="Disordered" evidence="1">
    <location>
        <begin position="72"/>
        <end position="92"/>
    </location>
</feature>
<reference evidence="3" key="1">
    <citation type="submission" date="2021-01" db="EMBL/GenBank/DDBJ databases">
        <authorList>
            <person name="Corre E."/>
            <person name="Pelletier E."/>
            <person name="Niang G."/>
            <person name="Scheremetjew M."/>
            <person name="Finn R."/>
            <person name="Kale V."/>
            <person name="Holt S."/>
            <person name="Cochrane G."/>
            <person name="Meng A."/>
            <person name="Brown T."/>
            <person name="Cohen L."/>
        </authorList>
    </citation>
    <scope>NUCLEOTIDE SEQUENCE</scope>
    <source>
        <strain evidence="3">CCMP325</strain>
    </source>
</reference>